<reference evidence="7 8" key="2">
    <citation type="journal article" date="2015" name="Stand. Genomic Sci.">
        <title>Draft genome sequence of Cellulomonas carbonis T26(T) and comparative analysis of six Cellulomonas genomes.</title>
        <authorList>
            <person name="Zhuang W."/>
            <person name="Zhang S."/>
            <person name="Xia X."/>
            <person name="Wang G."/>
        </authorList>
    </citation>
    <scope>NUCLEOTIDE SEQUENCE [LARGE SCALE GENOMIC DNA]</scope>
    <source>
        <strain evidence="7 8">T26</strain>
    </source>
</reference>
<evidence type="ECO:0000313" key="7">
    <source>
        <dbReference type="EMBL" id="KGM09220.1"/>
    </source>
</evidence>
<dbReference type="RefSeq" id="WP_081978894.1">
    <property type="nucleotide sequence ID" value="NZ_AXCY01000113.1"/>
</dbReference>
<organism evidence="7 8">
    <name type="scientific">Cellulomonas carbonis T26</name>
    <dbReference type="NCBI Taxonomy" id="947969"/>
    <lineage>
        <taxon>Bacteria</taxon>
        <taxon>Bacillati</taxon>
        <taxon>Actinomycetota</taxon>
        <taxon>Actinomycetes</taxon>
        <taxon>Micrococcales</taxon>
        <taxon>Cellulomonadaceae</taxon>
        <taxon>Cellulomonas</taxon>
    </lineage>
</organism>
<dbReference type="GO" id="GO:1901678">
    <property type="term" value="P:iron coordination entity transport"/>
    <property type="evidence" value="ECO:0007669"/>
    <property type="project" value="UniProtKB-ARBA"/>
</dbReference>
<evidence type="ECO:0000256" key="3">
    <source>
        <dbReference type="ARBA" id="ARBA00022448"/>
    </source>
</evidence>
<dbReference type="PROSITE" id="PS50983">
    <property type="entry name" value="FE_B12_PBP"/>
    <property type="match status" value="1"/>
</dbReference>
<keyword evidence="4" id="KW-0732">Signal</keyword>
<keyword evidence="8" id="KW-1185">Reference proteome</keyword>
<dbReference type="InterPro" id="IPR002491">
    <property type="entry name" value="ABC_transptr_periplasmic_BD"/>
</dbReference>
<dbReference type="Gene3D" id="3.40.50.1980">
    <property type="entry name" value="Nitrogenase molybdenum iron protein domain"/>
    <property type="match status" value="2"/>
</dbReference>
<evidence type="ECO:0000313" key="8">
    <source>
        <dbReference type="Proteomes" id="UP000029839"/>
    </source>
</evidence>
<dbReference type="CDD" id="cd01146">
    <property type="entry name" value="FhuD"/>
    <property type="match status" value="1"/>
</dbReference>
<dbReference type="PANTHER" id="PTHR30532:SF1">
    <property type="entry name" value="IRON(3+)-HYDROXAMATE-BINDING PROTEIN FHUD"/>
    <property type="match status" value="1"/>
</dbReference>
<dbReference type="AlphaFoldDB" id="A0A0A0BMV6"/>
<comment type="caution">
    <text evidence="7">The sequence shown here is derived from an EMBL/GenBank/DDBJ whole genome shotgun (WGS) entry which is preliminary data.</text>
</comment>
<dbReference type="Pfam" id="PF01497">
    <property type="entry name" value="Peripla_BP_2"/>
    <property type="match status" value="1"/>
</dbReference>
<dbReference type="OrthoDB" id="9793175at2"/>
<dbReference type="PANTHER" id="PTHR30532">
    <property type="entry name" value="IRON III DICITRATE-BINDING PERIPLASMIC PROTEIN"/>
    <property type="match status" value="1"/>
</dbReference>
<proteinExistence type="inferred from homology"/>
<evidence type="ECO:0000256" key="2">
    <source>
        <dbReference type="ARBA" id="ARBA00008814"/>
    </source>
</evidence>
<comment type="similarity">
    <text evidence="2">Belongs to the bacterial solute-binding protein 8 family.</text>
</comment>
<feature type="region of interest" description="Disordered" evidence="5">
    <location>
        <begin position="1"/>
        <end position="20"/>
    </location>
</feature>
<dbReference type="SUPFAM" id="SSF53807">
    <property type="entry name" value="Helical backbone' metal receptor"/>
    <property type="match status" value="1"/>
</dbReference>
<dbReference type="GO" id="GO:0030288">
    <property type="term" value="C:outer membrane-bounded periplasmic space"/>
    <property type="evidence" value="ECO:0007669"/>
    <property type="project" value="TreeGrafter"/>
</dbReference>
<comment type="subcellular location">
    <subcellularLocation>
        <location evidence="1">Cell envelope</location>
    </subcellularLocation>
</comment>
<name>A0A0A0BMV6_9CELL</name>
<keyword evidence="3" id="KW-0813">Transport</keyword>
<dbReference type="EMBL" id="AXCY01000113">
    <property type="protein sequence ID" value="KGM09220.1"/>
    <property type="molecule type" value="Genomic_DNA"/>
</dbReference>
<evidence type="ECO:0000256" key="5">
    <source>
        <dbReference type="SAM" id="MobiDB-lite"/>
    </source>
</evidence>
<feature type="compositionally biased region" description="Low complexity" evidence="5">
    <location>
        <begin position="11"/>
        <end position="20"/>
    </location>
</feature>
<accession>A0A0A0BMV6</accession>
<dbReference type="Proteomes" id="UP000029839">
    <property type="component" value="Unassembled WGS sequence"/>
</dbReference>
<dbReference type="InterPro" id="IPR051313">
    <property type="entry name" value="Bact_iron-sidero_bind"/>
</dbReference>
<reference evidence="7 8" key="1">
    <citation type="submission" date="2013-08" db="EMBL/GenBank/DDBJ databases">
        <title>Genome sequencing of Cellulomonas carbonis T26.</title>
        <authorList>
            <person name="Chen F."/>
            <person name="Li Y."/>
            <person name="Wang G."/>
        </authorList>
    </citation>
    <scope>NUCLEOTIDE SEQUENCE [LARGE SCALE GENOMIC DNA]</scope>
    <source>
        <strain evidence="7 8">T26</strain>
    </source>
</reference>
<sequence>MRLTRPATRTRGASAPEAARSARRPVAALATIAVVGLLAACGTTEEPAEATGATTDDRAVSDAGPVTVTDERGEVMLDAPAVDVVSLEWGLTENLLSLGVVPVGQADVAGYNTWATVEPLDASVPDVGFRGEPSLDAIAALDADLVVTTTDLPDAVIAQIEESVPVLALRGSDAEDPMGYLRRTVETLAEVTGTQDRGEDLLADFDAALADGRAALADAGLEGAPVTMADGWDNNGVVSVRMFTGGSFFGALLGELGLENAWTGEGDPDYGLSATDVEGLTALDDVHFVYAANAAETDPFAEGLADNPVWQKLPFVTSGQVHRIPDGIWMFGGPASGTAFVDAVVAALTE</sequence>
<feature type="domain" description="Fe/B12 periplasmic-binding" evidence="6">
    <location>
        <begin position="83"/>
        <end position="350"/>
    </location>
</feature>
<evidence type="ECO:0000259" key="6">
    <source>
        <dbReference type="PROSITE" id="PS50983"/>
    </source>
</evidence>
<evidence type="ECO:0000256" key="4">
    <source>
        <dbReference type="ARBA" id="ARBA00022729"/>
    </source>
</evidence>
<evidence type="ECO:0000256" key="1">
    <source>
        <dbReference type="ARBA" id="ARBA00004196"/>
    </source>
</evidence>
<gene>
    <name evidence="7" type="ORF">N868_03735</name>
</gene>
<protein>
    <submittedName>
        <fullName evidence="7">ABC transporter substrate-binding protein</fullName>
    </submittedName>
</protein>